<dbReference type="Pfam" id="PF09578">
    <property type="entry name" value="Spore_YabQ"/>
    <property type="match status" value="1"/>
</dbReference>
<sequence>MSITAQLASLLAMIGTGIVAGAFMDMIGTGIASTGKTSIVRRRAIILETIGWLIAGCFAFAVLFAFRDGAWRMYDPLAQVSGLLLYAAIFHKPFRLLGRIIIVIVIRPLLFVVRLIVWFFMYIVRIILAVLLLLTQPFRFIYYRVFRFHFKNKSK</sequence>
<dbReference type="Proteomes" id="UP001280629">
    <property type="component" value="Unassembled WGS sequence"/>
</dbReference>
<name>A0ABU4G2Z8_9BACL</name>
<protein>
    <recommendedName>
        <fullName evidence="4">Spore cortex biosynthesis protein YabQ</fullName>
    </recommendedName>
</protein>
<dbReference type="InterPro" id="IPR019074">
    <property type="entry name" value="YabQ"/>
</dbReference>
<feature type="transmembrane region" description="Helical" evidence="1">
    <location>
        <begin position="6"/>
        <end position="24"/>
    </location>
</feature>
<keyword evidence="3" id="KW-1185">Reference proteome</keyword>
<accession>A0ABU4G2Z8</accession>
<evidence type="ECO:0000313" key="3">
    <source>
        <dbReference type="Proteomes" id="UP001280629"/>
    </source>
</evidence>
<feature type="transmembrane region" description="Helical" evidence="1">
    <location>
        <begin position="96"/>
        <end position="120"/>
    </location>
</feature>
<keyword evidence="1" id="KW-1133">Transmembrane helix</keyword>
<feature type="transmembrane region" description="Helical" evidence="1">
    <location>
        <begin position="45"/>
        <end position="65"/>
    </location>
</feature>
<proteinExistence type="predicted"/>
<evidence type="ECO:0000313" key="2">
    <source>
        <dbReference type="EMBL" id="MDW0111346.1"/>
    </source>
</evidence>
<dbReference type="RefSeq" id="WP_317936997.1">
    <property type="nucleotide sequence ID" value="NZ_JAUBDH010000013.1"/>
</dbReference>
<keyword evidence="1" id="KW-0812">Transmembrane</keyword>
<gene>
    <name evidence="2" type="ORF">QT716_15080</name>
</gene>
<keyword evidence="1" id="KW-0472">Membrane</keyword>
<reference evidence="2 3" key="1">
    <citation type="submission" date="2023-06" db="EMBL/GenBank/DDBJ databases">
        <title>Sporosarcina sp. nov., isolated from Korean traditional fermented seafood 'Jeotgal'.</title>
        <authorList>
            <person name="Yang A.-I."/>
            <person name="Shin N.-R."/>
        </authorList>
    </citation>
    <scope>NUCLEOTIDE SEQUENCE [LARGE SCALE GENOMIC DNA]</scope>
    <source>
        <strain evidence="2 3">KCTC3840</strain>
    </source>
</reference>
<feature type="transmembrane region" description="Helical" evidence="1">
    <location>
        <begin position="126"/>
        <end position="146"/>
    </location>
</feature>
<evidence type="ECO:0008006" key="4">
    <source>
        <dbReference type="Google" id="ProtNLM"/>
    </source>
</evidence>
<dbReference type="NCBIfam" id="TIGR02893">
    <property type="entry name" value="spore_yabQ"/>
    <property type="match status" value="1"/>
</dbReference>
<comment type="caution">
    <text evidence="2">The sequence shown here is derived from an EMBL/GenBank/DDBJ whole genome shotgun (WGS) entry which is preliminary data.</text>
</comment>
<evidence type="ECO:0000256" key="1">
    <source>
        <dbReference type="SAM" id="Phobius"/>
    </source>
</evidence>
<organism evidence="2 3">
    <name type="scientific">Sporosarcina aquimarina</name>
    <dbReference type="NCBI Taxonomy" id="114975"/>
    <lineage>
        <taxon>Bacteria</taxon>
        <taxon>Bacillati</taxon>
        <taxon>Bacillota</taxon>
        <taxon>Bacilli</taxon>
        <taxon>Bacillales</taxon>
        <taxon>Caryophanaceae</taxon>
        <taxon>Sporosarcina</taxon>
    </lineage>
</organism>
<dbReference type="EMBL" id="JAUBDH010000013">
    <property type="protein sequence ID" value="MDW0111346.1"/>
    <property type="molecule type" value="Genomic_DNA"/>
</dbReference>